<dbReference type="OrthoDB" id="5295226at2"/>
<evidence type="ECO:0000259" key="3">
    <source>
        <dbReference type="PROSITE" id="PS01124"/>
    </source>
</evidence>
<dbReference type="InterPro" id="IPR009057">
    <property type="entry name" value="Homeodomain-like_sf"/>
</dbReference>
<evidence type="ECO:0000313" key="4">
    <source>
        <dbReference type="EMBL" id="PRX51160.1"/>
    </source>
</evidence>
<name>A0A2T0M358_9PSEU</name>
<proteinExistence type="predicted"/>
<dbReference type="PANTHER" id="PTHR43436">
    <property type="entry name" value="ARAC-FAMILY TRANSCRIPTIONAL REGULATOR"/>
    <property type="match status" value="1"/>
</dbReference>
<dbReference type="Gene3D" id="1.10.10.60">
    <property type="entry name" value="Homeodomain-like"/>
    <property type="match status" value="1"/>
</dbReference>
<dbReference type="Pfam" id="PF12833">
    <property type="entry name" value="HTH_18"/>
    <property type="match status" value="1"/>
</dbReference>
<keyword evidence="5" id="KW-1185">Reference proteome</keyword>
<gene>
    <name evidence="4" type="ORF">B0I33_101313</name>
</gene>
<keyword evidence="1" id="KW-0805">Transcription regulation</keyword>
<dbReference type="EMBL" id="PVNH01000001">
    <property type="protein sequence ID" value="PRX51160.1"/>
    <property type="molecule type" value="Genomic_DNA"/>
</dbReference>
<dbReference type="SMART" id="SM00342">
    <property type="entry name" value="HTH_ARAC"/>
    <property type="match status" value="1"/>
</dbReference>
<comment type="caution">
    <text evidence="4">The sequence shown here is derived from an EMBL/GenBank/DDBJ whole genome shotgun (WGS) entry which is preliminary data.</text>
</comment>
<dbReference type="GO" id="GO:0003700">
    <property type="term" value="F:DNA-binding transcription factor activity"/>
    <property type="evidence" value="ECO:0007669"/>
    <property type="project" value="InterPro"/>
</dbReference>
<evidence type="ECO:0000313" key="5">
    <source>
        <dbReference type="Proteomes" id="UP000238362"/>
    </source>
</evidence>
<dbReference type="RefSeq" id="WP_106176666.1">
    <property type="nucleotide sequence ID" value="NZ_PVNH01000001.1"/>
</dbReference>
<dbReference type="AlphaFoldDB" id="A0A2T0M358"/>
<reference evidence="4 5" key="1">
    <citation type="submission" date="2018-03" db="EMBL/GenBank/DDBJ databases">
        <title>Genomic Encyclopedia of Type Strains, Phase III (KMG-III): the genomes of soil and plant-associated and newly described type strains.</title>
        <authorList>
            <person name="Whitman W."/>
        </authorList>
    </citation>
    <scope>NUCLEOTIDE SEQUENCE [LARGE SCALE GENOMIC DNA]</scope>
    <source>
        <strain evidence="4 5">CGMCC 4.7125</strain>
    </source>
</reference>
<dbReference type="PANTHER" id="PTHR43436:SF1">
    <property type="entry name" value="TRANSCRIPTIONAL REGULATORY PROTEIN"/>
    <property type="match status" value="1"/>
</dbReference>
<dbReference type="GO" id="GO:0043565">
    <property type="term" value="F:sequence-specific DNA binding"/>
    <property type="evidence" value="ECO:0007669"/>
    <property type="project" value="InterPro"/>
</dbReference>
<sequence>MTPAPGGALPETCRAALWLWAGGALYSGPSLRLDPHSGSVDCLAVGVDAGFTVHTVPARDHDGRTARSALIGARLPHRLVAAGERMVFCYLDPASARGRACRSRMGEGGDGLWFGHADEAALAGAATAAALGAPGAVARWLELAAPAVPVPAPDNRIVAAAARLRGERGPALAAAQLAAESGLSLSRFLRLFRRETGTSFRRYRLWSRMLRAGSALATGGDLTTAAAEAGFASPSHFSDSFRAMFGLAPSALLGTGVTLRVGTPRE</sequence>
<accession>A0A2T0M358</accession>
<protein>
    <submittedName>
        <fullName evidence="4">AraC family transcriptional regulator</fullName>
    </submittedName>
</protein>
<dbReference type="SUPFAM" id="SSF46689">
    <property type="entry name" value="Homeodomain-like"/>
    <property type="match status" value="2"/>
</dbReference>
<evidence type="ECO:0000256" key="2">
    <source>
        <dbReference type="ARBA" id="ARBA00023163"/>
    </source>
</evidence>
<dbReference type="PROSITE" id="PS01124">
    <property type="entry name" value="HTH_ARAC_FAMILY_2"/>
    <property type="match status" value="1"/>
</dbReference>
<evidence type="ECO:0000256" key="1">
    <source>
        <dbReference type="ARBA" id="ARBA00023015"/>
    </source>
</evidence>
<dbReference type="Proteomes" id="UP000238362">
    <property type="component" value="Unassembled WGS sequence"/>
</dbReference>
<organism evidence="4 5">
    <name type="scientific">Prauserella shujinwangii</name>
    <dbReference type="NCBI Taxonomy" id="1453103"/>
    <lineage>
        <taxon>Bacteria</taxon>
        <taxon>Bacillati</taxon>
        <taxon>Actinomycetota</taxon>
        <taxon>Actinomycetes</taxon>
        <taxon>Pseudonocardiales</taxon>
        <taxon>Pseudonocardiaceae</taxon>
        <taxon>Prauserella</taxon>
    </lineage>
</organism>
<keyword evidence="2" id="KW-0804">Transcription</keyword>
<dbReference type="InterPro" id="IPR018060">
    <property type="entry name" value="HTH_AraC"/>
</dbReference>
<feature type="domain" description="HTH araC/xylS-type" evidence="3">
    <location>
        <begin position="155"/>
        <end position="255"/>
    </location>
</feature>